<evidence type="ECO:0000313" key="1">
    <source>
        <dbReference type="EMBL" id="MEG3614986.1"/>
    </source>
</evidence>
<reference evidence="1" key="2">
    <citation type="submission" date="2024-02" db="EMBL/GenBank/DDBJ databases">
        <authorList>
            <person name="Prathaban M."/>
            <person name="Mythili R."/>
            <person name="Sharmila Devi N."/>
            <person name="Sobanaa M."/>
            <person name="Prathiviraj R."/>
            <person name="Selvin J."/>
        </authorList>
    </citation>
    <scope>NUCLEOTIDE SEQUENCE</scope>
    <source>
        <strain evidence="1">MP1014</strain>
    </source>
</reference>
<comment type="caution">
    <text evidence="1">The sequence shown here is derived from an EMBL/GenBank/DDBJ whole genome shotgun (WGS) entry which is preliminary data.</text>
</comment>
<dbReference type="EMBL" id="JBAGLP010000116">
    <property type="protein sequence ID" value="MEG3614986.1"/>
    <property type="molecule type" value="Genomic_DNA"/>
</dbReference>
<dbReference type="PROSITE" id="PS51257">
    <property type="entry name" value="PROKAR_LIPOPROTEIN"/>
    <property type="match status" value="1"/>
</dbReference>
<gene>
    <name evidence="1" type="ORF">V5O49_07595</name>
</gene>
<protein>
    <submittedName>
        <fullName evidence="1">Uncharacterized protein</fullName>
    </submittedName>
</protein>
<name>A0ABU7Z6L6_9MICO</name>
<dbReference type="Proteomes" id="UP001310387">
    <property type="component" value="Unassembled WGS sequence"/>
</dbReference>
<keyword evidence="2" id="KW-1185">Reference proteome</keyword>
<accession>A0ABU7Z6L6</accession>
<dbReference type="RefSeq" id="WP_332901678.1">
    <property type="nucleotide sequence ID" value="NZ_JBAGLP010000116.1"/>
</dbReference>
<organism evidence="1 2">
    <name type="scientific">Isoptericola haloaureus</name>
    <dbReference type="NCBI Taxonomy" id="1542902"/>
    <lineage>
        <taxon>Bacteria</taxon>
        <taxon>Bacillati</taxon>
        <taxon>Actinomycetota</taxon>
        <taxon>Actinomycetes</taxon>
        <taxon>Micrococcales</taxon>
        <taxon>Promicromonosporaceae</taxon>
        <taxon>Isoptericola</taxon>
    </lineage>
</organism>
<sequence length="351" mass="37772">MTFRWRTLWPALLVLLLGGCWSPATYRGPEPPGAAPPAPATAEAAEADVHAFFAAFEQVVLTGDEDYWLQRSSPDCFFCVTMAETGAGFGFGAGLQDGDVRSLAGADLSGYDVTTLAAALDGDDGAVVDVRLELGIVGLALVPPEMVAPDGTVDVREMAAEEGAHRARVHLSHDGTRWVVDDVTRMPGDAGVASLNADPEQAEALAGRDEMPTVEDAVAVAQRFLDLEREVARTGETSEIEALIGPDCAGCRARVRLAQERYASVDEYIGGRSDVELLRQIPHEEIFDTTGVDEALLQRIFLLDTLVHQDRTVRRSPDGDVVAPATTHGLVVALYLDDQDRWELDSMMEAP</sequence>
<evidence type="ECO:0000313" key="2">
    <source>
        <dbReference type="Proteomes" id="UP001310387"/>
    </source>
</evidence>
<proteinExistence type="predicted"/>
<reference evidence="1" key="1">
    <citation type="journal article" date="2024" name="Antonie Van Leeuwenhoek">
        <title>Isoptericola haloaureus sp. nov., a dimorphic actinobacterium isolated from mangrove sediments of southeast India, implicating biosaline agricultural significance through nitrogen fixation and salt tolerance genes.</title>
        <authorList>
            <person name="Prathaban M."/>
            <person name="Prathiviraj R."/>
            <person name="Ravichandran M."/>
            <person name="Natarajan S.D."/>
            <person name="Sobanaa M."/>
            <person name="Hari Krishna Kumar S."/>
            <person name="Chandrasekar V."/>
            <person name="Selvin J."/>
        </authorList>
    </citation>
    <scope>NUCLEOTIDE SEQUENCE</scope>
    <source>
        <strain evidence="1">MP1014</strain>
    </source>
</reference>